<accession>A0A098YUB4</accession>
<evidence type="ECO:0000313" key="4">
    <source>
        <dbReference type="Proteomes" id="UP000029723"/>
    </source>
</evidence>
<comment type="caution">
    <text evidence="3">The sequence shown here is derived from an EMBL/GenBank/DDBJ whole genome shotgun (WGS) entry which is preliminary data.</text>
</comment>
<name>A0A098YUB4_9BACT</name>
<dbReference type="Pfam" id="PF07883">
    <property type="entry name" value="Cupin_2"/>
    <property type="match status" value="1"/>
</dbReference>
<sequence length="110" mass="12493">MVIDFEQIKEQVIQGFKGGVGELRTKSFADDKCKIMLSTLKPGASSGLHTHEQNCEIIYVLDGTLTFHYDQEIETVHAGQVHYCPMGHQHYMENLTSTDVKYFAIVPEHH</sequence>
<dbReference type="AlphaFoldDB" id="A0A098YUB4"/>
<proteinExistence type="predicted"/>
<keyword evidence="1" id="KW-0479">Metal-binding</keyword>
<protein>
    <submittedName>
        <fullName evidence="3">Cupin</fullName>
    </submittedName>
</protein>
<evidence type="ECO:0000259" key="2">
    <source>
        <dbReference type="Pfam" id="PF07883"/>
    </source>
</evidence>
<dbReference type="RefSeq" id="WP_025072794.1">
    <property type="nucleotide sequence ID" value="NZ_JRPQ01000038.1"/>
</dbReference>
<feature type="domain" description="Cupin type-2" evidence="2">
    <location>
        <begin position="37"/>
        <end position="105"/>
    </location>
</feature>
<dbReference type="Gene3D" id="2.60.120.10">
    <property type="entry name" value="Jelly Rolls"/>
    <property type="match status" value="1"/>
</dbReference>
<dbReference type="Proteomes" id="UP000029723">
    <property type="component" value="Unassembled WGS sequence"/>
</dbReference>
<dbReference type="InterPro" id="IPR011051">
    <property type="entry name" value="RmlC_Cupin_sf"/>
</dbReference>
<dbReference type="PANTHER" id="PTHR35848">
    <property type="entry name" value="OXALATE-BINDING PROTEIN"/>
    <property type="match status" value="1"/>
</dbReference>
<dbReference type="InterPro" id="IPR013096">
    <property type="entry name" value="Cupin_2"/>
</dbReference>
<dbReference type="InterPro" id="IPR014710">
    <property type="entry name" value="RmlC-like_jellyroll"/>
</dbReference>
<gene>
    <name evidence="3" type="ORF">HMPREF9304_01650</name>
</gene>
<dbReference type="SUPFAM" id="SSF51182">
    <property type="entry name" value="RmlC-like cupins"/>
    <property type="match status" value="1"/>
</dbReference>
<reference evidence="3 4" key="1">
    <citation type="submission" date="2014-07" db="EMBL/GenBank/DDBJ databases">
        <authorList>
            <person name="McCorrison J."/>
            <person name="Sanka R."/>
            <person name="Torralba M."/>
            <person name="Gillis M."/>
            <person name="Haft D.H."/>
            <person name="Methe B."/>
            <person name="Sutton G."/>
            <person name="Nelson K.E."/>
        </authorList>
    </citation>
    <scope>NUCLEOTIDE SEQUENCE [LARGE SCALE GENOMIC DNA]</scope>
    <source>
        <strain evidence="3 4">S9-PR14</strain>
    </source>
</reference>
<dbReference type="EMBL" id="JRPQ01000038">
    <property type="protein sequence ID" value="KGI22931.1"/>
    <property type="molecule type" value="Genomic_DNA"/>
</dbReference>
<evidence type="ECO:0000313" key="3">
    <source>
        <dbReference type="EMBL" id="KGI22931.1"/>
    </source>
</evidence>
<dbReference type="InterPro" id="IPR051610">
    <property type="entry name" value="GPI/OXD"/>
</dbReference>
<dbReference type="GO" id="GO:0046872">
    <property type="term" value="F:metal ion binding"/>
    <property type="evidence" value="ECO:0007669"/>
    <property type="project" value="UniProtKB-KW"/>
</dbReference>
<evidence type="ECO:0000256" key="1">
    <source>
        <dbReference type="ARBA" id="ARBA00022723"/>
    </source>
</evidence>
<organism evidence="3 4">
    <name type="scientific">Hoylesella timonensis S9-PR14</name>
    <dbReference type="NCBI Taxonomy" id="1401062"/>
    <lineage>
        <taxon>Bacteria</taxon>
        <taxon>Pseudomonadati</taxon>
        <taxon>Bacteroidota</taxon>
        <taxon>Bacteroidia</taxon>
        <taxon>Bacteroidales</taxon>
        <taxon>Prevotellaceae</taxon>
        <taxon>Hoylesella</taxon>
    </lineage>
</organism>
<dbReference type="OrthoDB" id="9797047at2"/>